<evidence type="ECO:0000256" key="1">
    <source>
        <dbReference type="ARBA" id="ARBA00037217"/>
    </source>
</evidence>
<dbReference type="PANTHER" id="PTHR10668:SF103">
    <property type="entry name" value="PYRIDINE NUCLEOTIDE-DISULFIDE OXIDOREDUCTASE DOMAIN-CONTAINING PROTEIN 2"/>
    <property type="match status" value="1"/>
</dbReference>
<dbReference type="PANTHER" id="PTHR10668">
    <property type="entry name" value="PHYTOENE DEHYDROGENASE"/>
    <property type="match status" value="1"/>
</dbReference>
<proteinExistence type="predicted"/>
<dbReference type="Gene3D" id="3.50.50.60">
    <property type="entry name" value="FAD/NAD(P)-binding domain"/>
    <property type="match status" value="2"/>
</dbReference>
<organism evidence="5 6">
    <name type="scientific">Achromobacter veterisilvae</name>
    <dbReference type="NCBI Taxonomy" id="2069367"/>
    <lineage>
        <taxon>Bacteria</taxon>
        <taxon>Pseudomonadati</taxon>
        <taxon>Pseudomonadota</taxon>
        <taxon>Betaproteobacteria</taxon>
        <taxon>Burkholderiales</taxon>
        <taxon>Alcaligenaceae</taxon>
        <taxon>Achromobacter</taxon>
    </lineage>
</organism>
<dbReference type="GO" id="GO:0016491">
    <property type="term" value="F:oxidoreductase activity"/>
    <property type="evidence" value="ECO:0007669"/>
    <property type="project" value="UniProtKB-KW"/>
</dbReference>
<reference evidence="5 6" key="1">
    <citation type="submission" date="2018-07" db="EMBL/GenBank/DDBJ databases">
        <authorList>
            <person name="Peeters C."/>
        </authorList>
    </citation>
    <scope>NUCLEOTIDE SEQUENCE [LARGE SCALE GENOMIC DNA]</scope>
    <source>
        <strain evidence="5 6">LMG 30378</strain>
    </source>
</reference>
<dbReference type="InterPro" id="IPR036188">
    <property type="entry name" value="FAD/NAD-bd_sf"/>
</dbReference>
<protein>
    <recommendedName>
        <fullName evidence="3">Pyridine nucleotide-disulfide oxidoreductase domain-containing protein 2</fullName>
    </recommendedName>
</protein>
<dbReference type="InterPro" id="IPR002937">
    <property type="entry name" value="Amino_oxidase"/>
</dbReference>
<sequence length="534" mass="58200">MNDFDAIIIGGGHNGLVCGAYLARRGAKVCVLERKAQVGGAVVTEELWPGYRVSPASYLMALLQPKVMLDLDLKRHGLEVIAQTPTFQPLEGDASFTFWHDPERLKSEFAKFSRKDADAYAGYLEFMKTAGEKVRALLFQAPINPTSASLPKLLELAKFGWRNRAALDQLYDIYDLLTLSAYDFLGRWFESDDVKSVLGFYASAAGGTMSMKTPGSAYILLRGFLRDNTTAAGGPGIIRGGMGSISQAILRAGSEYGMQARCNAQVEEILVENNRAVGVRLAGGETLLARAIISNAPAKLTFQQLLRDTPLPEAFRQEVARIRDRSTSYKVHLALNGLPRFRLFDPESMGYDYPTLVKIGPSIDYIERAFDCSKYGEFARNPCLAVLTPSALDDTLAPAGHHVMSIFGSHAPYRLKTGDWTDADRQALYECTIATLETHAPGIRAQILHGQIKVAPDFEREFFLPGGHVHHGELSADQIFFKRPAKGFADYRTPVNALFMCGASTHPGGGVTGVPGHNAAAVVGKFLGNSNSKG</sequence>
<evidence type="ECO:0000313" key="6">
    <source>
        <dbReference type="Proteomes" id="UP000289465"/>
    </source>
</evidence>
<feature type="domain" description="Amine oxidase" evidence="4">
    <location>
        <begin position="15"/>
        <end position="376"/>
    </location>
</feature>
<gene>
    <name evidence="5" type="primary">crtI</name>
    <name evidence="5" type="ORF">AVE30378_01191</name>
</gene>
<keyword evidence="5" id="KW-0560">Oxidoreductase</keyword>
<comment type="function">
    <text evidence="1">Probable oxidoreductase that may play a role as regulator of mitochondrial function.</text>
</comment>
<evidence type="ECO:0000313" key="5">
    <source>
        <dbReference type="EMBL" id="SSW64756.1"/>
    </source>
</evidence>
<dbReference type="OrthoDB" id="9774675at2"/>
<accession>A0A446CA89</accession>
<evidence type="ECO:0000256" key="2">
    <source>
        <dbReference type="ARBA" id="ARBA00038825"/>
    </source>
</evidence>
<dbReference type="EMBL" id="UFQC01000005">
    <property type="protein sequence ID" value="SSW64756.1"/>
    <property type="molecule type" value="Genomic_DNA"/>
</dbReference>
<evidence type="ECO:0000256" key="3">
    <source>
        <dbReference type="ARBA" id="ARBA00040298"/>
    </source>
</evidence>
<name>A0A446CA89_9BURK</name>
<dbReference type="AlphaFoldDB" id="A0A446CA89"/>
<dbReference type="Pfam" id="PF01593">
    <property type="entry name" value="Amino_oxidase"/>
    <property type="match status" value="1"/>
</dbReference>
<evidence type="ECO:0000259" key="4">
    <source>
        <dbReference type="Pfam" id="PF01593"/>
    </source>
</evidence>
<comment type="subunit">
    <text evidence="2">Interacts with COX5B; this interaction may contribute to localize PYROXD2 to the inner face of the inner mitochondrial membrane.</text>
</comment>
<dbReference type="SUPFAM" id="SSF51905">
    <property type="entry name" value="FAD/NAD(P)-binding domain"/>
    <property type="match status" value="1"/>
</dbReference>
<dbReference type="RefSeq" id="WP_129239851.1">
    <property type="nucleotide sequence ID" value="NZ_UFQC01000005.1"/>
</dbReference>
<dbReference type="Proteomes" id="UP000289465">
    <property type="component" value="Unassembled WGS sequence"/>
</dbReference>